<feature type="compositionally biased region" description="Low complexity" evidence="9">
    <location>
        <begin position="111"/>
        <end position="120"/>
    </location>
</feature>
<comment type="similarity">
    <text evidence="3">Belongs to the WHI5/NRM1 family.</text>
</comment>
<keyword evidence="6" id="KW-0805">Transcription regulation</keyword>
<feature type="region of interest" description="Disordered" evidence="9">
    <location>
        <begin position="87"/>
        <end position="165"/>
    </location>
</feature>
<gene>
    <name evidence="10" type="ORF">N656DRAFT_779003</name>
</gene>
<dbReference type="RefSeq" id="XP_064670344.1">
    <property type="nucleotide sequence ID" value="XM_064815111.1"/>
</dbReference>
<evidence type="ECO:0000256" key="4">
    <source>
        <dbReference type="ARBA" id="ARBA00022490"/>
    </source>
</evidence>
<feature type="region of interest" description="Disordered" evidence="9">
    <location>
        <begin position="271"/>
        <end position="346"/>
    </location>
</feature>
<feature type="compositionally biased region" description="Basic residues" evidence="9">
    <location>
        <begin position="471"/>
        <end position="483"/>
    </location>
</feature>
<dbReference type="GO" id="GO:0000082">
    <property type="term" value="P:G1/S transition of mitotic cell cycle"/>
    <property type="evidence" value="ECO:0007669"/>
    <property type="project" value="InterPro"/>
</dbReference>
<feature type="region of interest" description="Disordered" evidence="9">
    <location>
        <begin position="1"/>
        <end position="26"/>
    </location>
</feature>
<dbReference type="Pfam" id="PF08528">
    <property type="entry name" value="Whi5"/>
    <property type="match status" value="1"/>
</dbReference>
<dbReference type="PANTHER" id="PTHR28246:SF1">
    <property type="entry name" value="G1-SPECIFIC TRANSCRIPTIONAL REPRESSOR WHI5-RELATED"/>
    <property type="match status" value="1"/>
</dbReference>
<dbReference type="InterPro" id="IPR039198">
    <property type="entry name" value="Srl3/Whi5"/>
</dbReference>
<feature type="compositionally biased region" description="Polar residues" evidence="9">
    <location>
        <begin position="280"/>
        <end position="290"/>
    </location>
</feature>
<evidence type="ECO:0000313" key="10">
    <source>
        <dbReference type="EMBL" id="KAK4112774.1"/>
    </source>
</evidence>
<keyword evidence="7" id="KW-0804">Transcription</keyword>
<keyword evidence="5" id="KW-0678">Repressor</keyword>
<organism evidence="10 11">
    <name type="scientific">Canariomyces notabilis</name>
    <dbReference type="NCBI Taxonomy" id="2074819"/>
    <lineage>
        <taxon>Eukaryota</taxon>
        <taxon>Fungi</taxon>
        <taxon>Dikarya</taxon>
        <taxon>Ascomycota</taxon>
        <taxon>Pezizomycotina</taxon>
        <taxon>Sordariomycetes</taxon>
        <taxon>Sordariomycetidae</taxon>
        <taxon>Sordariales</taxon>
        <taxon>Chaetomiaceae</taxon>
        <taxon>Canariomyces</taxon>
    </lineage>
</organism>
<proteinExistence type="inferred from homology"/>
<reference evidence="10" key="2">
    <citation type="submission" date="2023-05" db="EMBL/GenBank/DDBJ databases">
        <authorList>
            <consortium name="Lawrence Berkeley National Laboratory"/>
            <person name="Steindorff A."/>
            <person name="Hensen N."/>
            <person name="Bonometti L."/>
            <person name="Westerberg I."/>
            <person name="Brannstrom I.O."/>
            <person name="Guillou S."/>
            <person name="Cros-Aarteil S."/>
            <person name="Calhoun S."/>
            <person name="Haridas S."/>
            <person name="Kuo A."/>
            <person name="Mondo S."/>
            <person name="Pangilinan J."/>
            <person name="Riley R."/>
            <person name="Labutti K."/>
            <person name="Andreopoulos B."/>
            <person name="Lipzen A."/>
            <person name="Chen C."/>
            <person name="Yanf M."/>
            <person name="Daum C."/>
            <person name="Ng V."/>
            <person name="Clum A."/>
            <person name="Ohm R."/>
            <person name="Martin F."/>
            <person name="Silar P."/>
            <person name="Natvig D."/>
            <person name="Lalanne C."/>
            <person name="Gautier V."/>
            <person name="Ament-Velasquez S.L."/>
            <person name="Kruys A."/>
            <person name="Hutchinson M.I."/>
            <person name="Powell A.J."/>
            <person name="Barry K."/>
            <person name="Miller A.N."/>
            <person name="Grigoriev I.V."/>
            <person name="Debuchy R."/>
            <person name="Gladieux P."/>
            <person name="Thoren M.H."/>
            <person name="Johannesson H."/>
        </authorList>
    </citation>
    <scope>NUCLEOTIDE SEQUENCE</scope>
    <source>
        <strain evidence="10">CBS 508.74</strain>
    </source>
</reference>
<dbReference type="Proteomes" id="UP001302812">
    <property type="component" value="Unassembled WGS sequence"/>
</dbReference>
<dbReference type="GO" id="GO:0003712">
    <property type="term" value="F:transcription coregulator activity"/>
    <property type="evidence" value="ECO:0007669"/>
    <property type="project" value="TreeGrafter"/>
</dbReference>
<dbReference type="GO" id="GO:0005737">
    <property type="term" value="C:cytoplasm"/>
    <property type="evidence" value="ECO:0007669"/>
    <property type="project" value="UniProtKB-SubCell"/>
</dbReference>
<evidence type="ECO:0000256" key="8">
    <source>
        <dbReference type="ARBA" id="ARBA00023242"/>
    </source>
</evidence>
<evidence type="ECO:0000256" key="9">
    <source>
        <dbReference type="SAM" id="MobiDB-lite"/>
    </source>
</evidence>
<feature type="region of interest" description="Disordered" evidence="9">
    <location>
        <begin position="563"/>
        <end position="602"/>
    </location>
</feature>
<feature type="compositionally biased region" description="Gly residues" evidence="9">
    <location>
        <begin position="511"/>
        <end position="524"/>
    </location>
</feature>
<dbReference type="AlphaFoldDB" id="A0AAN6TE60"/>
<feature type="compositionally biased region" description="Polar residues" evidence="9">
    <location>
        <begin position="122"/>
        <end position="133"/>
    </location>
</feature>
<feature type="compositionally biased region" description="Low complexity" evidence="9">
    <location>
        <begin position="591"/>
        <end position="602"/>
    </location>
</feature>
<reference evidence="10" key="1">
    <citation type="journal article" date="2023" name="Mol. Phylogenet. Evol.">
        <title>Genome-scale phylogeny and comparative genomics of the fungal order Sordariales.</title>
        <authorList>
            <person name="Hensen N."/>
            <person name="Bonometti L."/>
            <person name="Westerberg I."/>
            <person name="Brannstrom I.O."/>
            <person name="Guillou S."/>
            <person name="Cros-Aarteil S."/>
            <person name="Calhoun S."/>
            <person name="Haridas S."/>
            <person name="Kuo A."/>
            <person name="Mondo S."/>
            <person name="Pangilinan J."/>
            <person name="Riley R."/>
            <person name="LaButti K."/>
            <person name="Andreopoulos B."/>
            <person name="Lipzen A."/>
            <person name="Chen C."/>
            <person name="Yan M."/>
            <person name="Daum C."/>
            <person name="Ng V."/>
            <person name="Clum A."/>
            <person name="Steindorff A."/>
            <person name="Ohm R.A."/>
            <person name="Martin F."/>
            <person name="Silar P."/>
            <person name="Natvig D.O."/>
            <person name="Lalanne C."/>
            <person name="Gautier V."/>
            <person name="Ament-Velasquez S.L."/>
            <person name="Kruys A."/>
            <person name="Hutchinson M.I."/>
            <person name="Powell A.J."/>
            <person name="Barry K."/>
            <person name="Miller A.N."/>
            <person name="Grigoriev I.V."/>
            <person name="Debuchy R."/>
            <person name="Gladieux P."/>
            <person name="Hiltunen Thoren M."/>
            <person name="Johannesson H."/>
        </authorList>
    </citation>
    <scope>NUCLEOTIDE SEQUENCE</scope>
    <source>
        <strain evidence="10">CBS 508.74</strain>
    </source>
</reference>
<feature type="region of interest" description="Disordered" evidence="9">
    <location>
        <begin position="179"/>
        <end position="228"/>
    </location>
</feature>
<keyword evidence="4" id="KW-0963">Cytoplasm</keyword>
<comment type="subcellular location">
    <subcellularLocation>
        <location evidence="2">Cytoplasm</location>
    </subcellularLocation>
    <subcellularLocation>
        <location evidence="1">Nucleus</location>
    </subcellularLocation>
</comment>
<evidence type="ECO:0000256" key="7">
    <source>
        <dbReference type="ARBA" id="ARBA00023163"/>
    </source>
</evidence>
<dbReference type="GeneID" id="89939236"/>
<sequence>MDPDSTSISHRFDLGPLQDKHPATLASSASNTALNLYRGKMNDIGIPTRGASQEGQLPAAVDATFPRVDSLGGDSRSRYQSAGLPIDNAQSAGYTTSGFSEQRPIAGENGLPQLPQLRQLGFSRSDSQGTNTTDDADRVFTPPTSTGRLSPGTGTAHNSSQESQLLQLSQIAAAQERIPEDAADGNGASSRKRMADGMVKQPRDKSSTSPGQLAGHSRNTSTVSVASTAGSRIGELSAELKTRLSYAMVKVNHGWQSHSIDQVETLASQAASPASSTSTIHLRNGSSASPRLSGVSHRGSNNTTPAMPPQHLSSRADAQWRESPHSTSRGSSASPVKTTHGLAPPVSIQPAQSVNHLRRGSIPRHGSAFLSESLQASPHAGPHTPSPYLGTGHHRTMADGIFVSPHTNVREQEAVESLLFMSSPGNQAHLKQHGFPSLSSQPLPSGHNAPQQQRTALPTSQPRKSLPTGRPTHHARSQSHTQKRVGFEKSPMDMDIDEPPLSRGTPRKRINGGGGGYGGGGGGEMQPPVPRLKHMPVSAGLTVSSKPRPALADEDIDRMLDRAAAADDSDSDGEIHIPTAAAAQRARRDGASANANANAVGA</sequence>
<name>A0AAN6TE60_9PEZI</name>
<accession>A0AAN6TE60</accession>
<dbReference type="GO" id="GO:0033309">
    <property type="term" value="C:SBF transcription complex"/>
    <property type="evidence" value="ECO:0007669"/>
    <property type="project" value="TreeGrafter"/>
</dbReference>
<dbReference type="EMBL" id="MU853341">
    <property type="protein sequence ID" value="KAK4112774.1"/>
    <property type="molecule type" value="Genomic_DNA"/>
</dbReference>
<feature type="region of interest" description="Disordered" evidence="9">
    <location>
        <begin position="426"/>
        <end position="526"/>
    </location>
</feature>
<feature type="compositionally biased region" description="Polar residues" evidence="9">
    <location>
        <begin position="142"/>
        <end position="158"/>
    </location>
</feature>
<evidence type="ECO:0000256" key="5">
    <source>
        <dbReference type="ARBA" id="ARBA00022491"/>
    </source>
</evidence>
<feature type="compositionally biased region" description="Polar residues" evidence="9">
    <location>
        <begin position="325"/>
        <end position="337"/>
    </location>
</feature>
<evidence type="ECO:0000313" key="11">
    <source>
        <dbReference type="Proteomes" id="UP001302812"/>
    </source>
</evidence>
<protein>
    <submittedName>
        <fullName evidence="10">Uncharacterized protein</fullName>
    </submittedName>
</protein>
<feature type="compositionally biased region" description="Polar residues" evidence="9">
    <location>
        <begin position="88"/>
        <end position="100"/>
    </location>
</feature>
<feature type="compositionally biased region" description="Basic and acidic residues" evidence="9">
    <location>
        <begin position="10"/>
        <end position="22"/>
    </location>
</feature>
<comment type="caution">
    <text evidence="10">The sequence shown here is derived from an EMBL/GenBank/DDBJ whole genome shotgun (WGS) entry which is preliminary data.</text>
</comment>
<keyword evidence="8" id="KW-0539">Nucleus</keyword>
<evidence type="ECO:0000256" key="6">
    <source>
        <dbReference type="ARBA" id="ARBA00023015"/>
    </source>
</evidence>
<dbReference type="PANTHER" id="PTHR28246">
    <property type="entry name" value="G1-SPECIFIC TRANSCRIPTIONAL REPRESSOR WHI5-RELATED"/>
    <property type="match status" value="1"/>
</dbReference>
<feature type="compositionally biased region" description="Polar residues" evidence="9">
    <location>
        <begin position="437"/>
        <end position="463"/>
    </location>
</feature>
<evidence type="ECO:0000256" key="3">
    <source>
        <dbReference type="ARBA" id="ARBA00006922"/>
    </source>
</evidence>
<keyword evidence="11" id="KW-1185">Reference proteome</keyword>
<dbReference type="InterPro" id="IPR013734">
    <property type="entry name" value="TF_Nrm1/Whi5"/>
</dbReference>
<evidence type="ECO:0000256" key="2">
    <source>
        <dbReference type="ARBA" id="ARBA00004496"/>
    </source>
</evidence>
<evidence type="ECO:0000256" key="1">
    <source>
        <dbReference type="ARBA" id="ARBA00004123"/>
    </source>
</evidence>